<evidence type="ECO:0000256" key="9">
    <source>
        <dbReference type="ARBA" id="ARBA00023136"/>
    </source>
</evidence>
<dbReference type="PROSITE" id="PS52016">
    <property type="entry name" value="TONB_DEPENDENT_REC_3"/>
    <property type="match status" value="1"/>
</dbReference>
<comment type="caution">
    <text evidence="16">The sequence shown here is derived from an EMBL/GenBank/DDBJ whole genome shotgun (WGS) entry which is preliminary data.</text>
</comment>
<evidence type="ECO:0000256" key="6">
    <source>
        <dbReference type="ARBA" id="ARBA00023004"/>
    </source>
</evidence>
<keyword evidence="8 12" id="KW-0798">TonB box</keyword>
<sequence length="806" mass="86957">MKTLPHRPLYLALAALTLGTAIPALAQSPGESTGLQEARGRGGALEEIVVTAQRREENLQSVPIAVTALGSEDIQQMRVVNIEDLSSLAPNLNITNQGQQTTPALAIRGVTSGTSDNAVDPKVGVYVDGIYVGRSVGAIFDLADIERVEVLRGPQGTLFGRNATAGALSIVTAAPTGEFGIGASASMGNDDARRGKITLNLPEWRGLRTKLSYLHDEIGGYADNLIGGRTIDVSARAPGFGALRYADELGGKDVDAFHFAAQYDATDRLTVDYRFDYSDSETVGNPQQVVGPLPDQTGQLWGAVLAFQPLTGGITNIADEQLSAVAAASSVERLETLGHNLTLTWDLNDSTTLKSITGWRELEQDPNIYDLGASGGIRFTEAQFIALLSGNIPGILDPAVQPGPEDSFFSLLTARSTSQEQFTQELQLQVSSDQFDLVTGLFYFEEESPAHSVLGIFQPVADGVLTTNPVLDPLFGSGTTITTANNDSSAAYAQLTWHLNDSFDLTGGLRYTSDKREIDIDSLAGATGAVLGLGNYKVDYEEVTYTGIATWYPSADITTYAKVSTGYVSGGLLSGIPFEPETLISYEVGMKSQLLENRLRLNLAAFYSDYQDLQLQAFLNGRQFFDNAGEATIQGAEAEVEWLPVEGLIVSASLGYIHHEYEEYLQRTADGSFVDITDDVEQTFVPKTTGRLSAQYYAPAFGNGLQLYGRLDGVYQGDTVLTANTLRDPEGNVSPLNDEREIDGFWRVGARLGLAGIRLGDSEISASLYADNLLDEEYYPNETTAFSMTRMYARGRTYGLEINFTL</sequence>
<evidence type="ECO:0000256" key="1">
    <source>
        <dbReference type="ARBA" id="ARBA00004571"/>
    </source>
</evidence>
<feature type="domain" description="TonB-dependent receptor-like beta-barrel" evidence="14">
    <location>
        <begin position="335"/>
        <end position="773"/>
    </location>
</feature>
<evidence type="ECO:0000256" key="10">
    <source>
        <dbReference type="ARBA" id="ARBA00023237"/>
    </source>
</evidence>
<evidence type="ECO:0000256" key="5">
    <source>
        <dbReference type="ARBA" id="ARBA00022692"/>
    </source>
</evidence>
<comment type="subcellular location">
    <subcellularLocation>
        <location evidence="1 11">Cell outer membrane</location>
        <topology evidence="1 11">Multi-pass membrane protein</topology>
    </subcellularLocation>
</comment>
<keyword evidence="10 11" id="KW-0998">Cell outer membrane</keyword>
<keyword evidence="9 11" id="KW-0472">Membrane</keyword>
<keyword evidence="7" id="KW-0406">Ion transport</keyword>
<dbReference type="SUPFAM" id="SSF56935">
    <property type="entry name" value="Porins"/>
    <property type="match status" value="1"/>
</dbReference>
<organism evidence="16 17">
    <name type="scientific">Parahaliea aestuarii</name>
    <dbReference type="NCBI Taxonomy" id="1852021"/>
    <lineage>
        <taxon>Bacteria</taxon>
        <taxon>Pseudomonadati</taxon>
        <taxon>Pseudomonadota</taxon>
        <taxon>Gammaproteobacteria</taxon>
        <taxon>Cellvibrionales</taxon>
        <taxon>Halieaceae</taxon>
        <taxon>Parahaliea</taxon>
    </lineage>
</organism>
<keyword evidence="4" id="KW-0410">Iron transport</keyword>
<dbReference type="Proteomes" id="UP000321933">
    <property type="component" value="Unassembled WGS sequence"/>
</dbReference>
<evidence type="ECO:0000313" key="17">
    <source>
        <dbReference type="Proteomes" id="UP000321933"/>
    </source>
</evidence>
<evidence type="ECO:0000256" key="12">
    <source>
        <dbReference type="RuleBase" id="RU003357"/>
    </source>
</evidence>
<comment type="similarity">
    <text evidence="11 12">Belongs to the TonB-dependent receptor family.</text>
</comment>
<feature type="signal peptide" evidence="13">
    <location>
        <begin position="1"/>
        <end position="26"/>
    </location>
</feature>
<dbReference type="PANTHER" id="PTHR32552:SF81">
    <property type="entry name" value="TONB-DEPENDENT OUTER MEMBRANE RECEPTOR"/>
    <property type="match status" value="1"/>
</dbReference>
<protein>
    <submittedName>
        <fullName evidence="16">TonB-dependent receptor</fullName>
    </submittedName>
</protein>
<dbReference type="RefSeq" id="WP_148062573.1">
    <property type="nucleotide sequence ID" value="NZ_VRYZ01000001.1"/>
</dbReference>
<reference evidence="16 17" key="1">
    <citation type="submission" date="2019-08" db="EMBL/GenBank/DDBJ databases">
        <title>Parahaliea maris sp. nov., isolated from the surface seawater.</title>
        <authorList>
            <person name="Liu Y."/>
        </authorList>
    </citation>
    <scope>NUCLEOTIDE SEQUENCE [LARGE SCALE GENOMIC DNA]</scope>
    <source>
        <strain evidence="16 17">S2-26</strain>
    </source>
</reference>
<keyword evidence="6" id="KW-0408">Iron</keyword>
<evidence type="ECO:0000259" key="14">
    <source>
        <dbReference type="Pfam" id="PF00593"/>
    </source>
</evidence>
<keyword evidence="5 11" id="KW-0812">Transmembrane</keyword>
<evidence type="ECO:0000256" key="11">
    <source>
        <dbReference type="PROSITE-ProRule" id="PRU01360"/>
    </source>
</evidence>
<dbReference type="Gene3D" id="2.40.170.20">
    <property type="entry name" value="TonB-dependent receptor, beta-barrel domain"/>
    <property type="match status" value="1"/>
</dbReference>
<keyword evidence="16" id="KW-0675">Receptor</keyword>
<dbReference type="InterPro" id="IPR039426">
    <property type="entry name" value="TonB-dep_rcpt-like"/>
</dbReference>
<proteinExistence type="inferred from homology"/>
<name>A0A5C9A462_9GAMM</name>
<evidence type="ECO:0000256" key="2">
    <source>
        <dbReference type="ARBA" id="ARBA00022448"/>
    </source>
</evidence>
<dbReference type="Pfam" id="PF07715">
    <property type="entry name" value="Plug"/>
    <property type="match status" value="1"/>
</dbReference>
<evidence type="ECO:0000259" key="15">
    <source>
        <dbReference type="Pfam" id="PF07715"/>
    </source>
</evidence>
<keyword evidence="17" id="KW-1185">Reference proteome</keyword>
<evidence type="ECO:0000256" key="13">
    <source>
        <dbReference type="SAM" id="SignalP"/>
    </source>
</evidence>
<evidence type="ECO:0000256" key="8">
    <source>
        <dbReference type="ARBA" id="ARBA00023077"/>
    </source>
</evidence>
<keyword evidence="13" id="KW-0732">Signal</keyword>
<dbReference type="Pfam" id="PF00593">
    <property type="entry name" value="TonB_dep_Rec_b-barrel"/>
    <property type="match status" value="1"/>
</dbReference>
<dbReference type="InterPro" id="IPR000531">
    <property type="entry name" value="Beta-barrel_TonB"/>
</dbReference>
<evidence type="ECO:0000256" key="7">
    <source>
        <dbReference type="ARBA" id="ARBA00023065"/>
    </source>
</evidence>
<dbReference type="PANTHER" id="PTHR32552">
    <property type="entry name" value="FERRICHROME IRON RECEPTOR-RELATED"/>
    <property type="match status" value="1"/>
</dbReference>
<dbReference type="InterPro" id="IPR012910">
    <property type="entry name" value="Plug_dom"/>
</dbReference>
<dbReference type="EMBL" id="VRYZ01000001">
    <property type="protein sequence ID" value="TXS94732.1"/>
    <property type="molecule type" value="Genomic_DNA"/>
</dbReference>
<feature type="domain" description="TonB-dependent receptor plug" evidence="15">
    <location>
        <begin position="59"/>
        <end position="167"/>
    </location>
</feature>
<keyword evidence="3 11" id="KW-1134">Transmembrane beta strand</keyword>
<dbReference type="GO" id="GO:0006826">
    <property type="term" value="P:iron ion transport"/>
    <property type="evidence" value="ECO:0007669"/>
    <property type="project" value="UniProtKB-KW"/>
</dbReference>
<evidence type="ECO:0000256" key="4">
    <source>
        <dbReference type="ARBA" id="ARBA00022496"/>
    </source>
</evidence>
<dbReference type="AlphaFoldDB" id="A0A5C9A462"/>
<keyword evidence="2 11" id="KW-0813">Transport</keyword>
<dbReference type="InterPro" id="IPR036942">
    <property type="entry name" value="Beta-barrel_TonB_sf"/>
</dbReference>
<evidence type="ECO:0000256" key="3">
    <source>
        <dbReference type="ARBA" id="ARBA00022452"/>
    </source>
</evidence>
<evidence type="ECO:0000313" key="16">
    <source>
        <dbReference type="EMBL" id="TXS94732.1"/>
    </source>
</evidence>
<dbReference type="OrthoDB" id="9760333at2"/>
<gene>
    <name evidence="16" type="ORF">FVW59_02125</name>
</gene>
<feature type="chain" id="PRO_5022748107" evidence="13">
    <location>
        <begin position="27"/>
        <end position="806"/>
    </location>
</feature>
<dbReference type="GO" id="GO:0009279">
    <property type="term" value="C:cell outer membrane"/>
    <property type="evidence" value="ECO:0007669"/>
    <property type="project" value="UniProtKB-SubCell"/>
</dbReference>
<accession>A0A5C9A462</accession>